<keyword evidence="7 9" id="KW-0057">Aromatic amino acid biosynthesis</keyword>
<dbReference type="InterPro" id="IPR011060">
    <property type="entry name" value="RibuloseP-bd_barrel"/>
</dbReference>
<keyword evidence="5 9" id="KW-0028">Amino-acid biosynthesis</keyword>
<dbReference type="InterPro" id="IPR001240">
    <property type="entry name" value="PRAI_dom"/>
</dbReference>
<dbReference type="InterPro" id="IPR013785">
    <property type="entry name" value="Aldolase_TIM"/>
</dbReference>
<dbReference type="PANTHER" id="PTHR42894:SF1">
    <property type="entry name" value="N-(5'-PHOSPHORIBOSYL)ANTHRANILATE ISOMERASE"/>
    <property type="match status" value="1"/>
</dbReference>
<evidence type="ECO:0000256" key="4">
    <source>
        <dbReference type="ARBA" id="ARBA00022272"/>
    </source>
</evidence>
<evidence type="ECO:0000256" key="6">
    <source>
        <dbReference type="ARBA" id="ARBA00022822"/>
    </source>
</evidence>
<dbReference type="EMBL" id="SOBG01000002">
    <property type="protein sequence ID" value="TDT71867.1"/>
    <property type="molecule type" value="Genomic_DNA"/>
</dbReference>
<dbReference type="PANTHER" id="PTHR42894">
    <property type="entry name" value="N-(5'-PHOSPHORIBOSYL)ANTHRANILATE ISOMERASE"/>
    <property type="match status" value="1"/>
</dbReference>
<dbReference type="SUPFAM" id="SSF51366">
    <property type="entry name" value="Ribulose-phoshate binding barrel"/>
    <property type="match status" value="1"/>
</dbReference>
<comment type="caution">
    <text evidence="11">The sequence shown here is derived from an EMBL/GenBank/DDBJ whole genome shotgun (WGS) entry which is preliminary data.</text>
</comment>
<keyword evidence="12" id="KW-1185">Reference proteome</keyword>
<keyword evidence="8 9" id="KW-0413">Isomerase</keyword>
<feature type="domain" description="N-(5'phosphoribosyl) anthranilate isomerase (PRAI)" evidence="10">
    <location>
        <begin position="3"/>
        <end position="194"/>
    </location>
</feature>
<accession>A0AA46DZK7</accession>
<evidence type="ECO:0000259" key="10">
    <source>
        <dbReference type="Pfam" id="PF00697"/>
    </source>
</evidence>
<dbReference type="CDD" id="cd00405">
    <property type="entry name" value="PRAI"/>
    <property type="match status" value="1"/>
</dbReference>
<comment type="catalytic activity">
    <reaction evidence="1 9">
        <text>N-(5-phospho-beta-D-ribosyl)anthranilate = 1-(2-carboxyphenylamino)-1-deoxy-D-ribulose 5-phosphate</text>
        <dbReference type="Rhea" id="RHEA:21540"/>
        <dbReference type="ChEBI" id="CHEBI:18277"/>
        <dbReference type="ChEBI" id="CHEBI:58613"/>
        <dbReference type="EC" id="5.3.1.24"/>
    </reaction>
</comment>
<evidence type="ECO:0000313" key="11">
    <source>
        <dbReference type="EMBL" id="TDT71867.1"/>
    </source>
</evidence>
<dbReference type="AlphaFoldDB" id="A0AA46DZK7"/>
<evidence type="ECO:0000256" key="8">
    <source>
        <dbReference type="ARBA" id="ARBA00023235"/>
    </source>
</evidence>
<dbReference type="GO" id="GO:0000162">
    <property type="term" value="P:L-tryptophan biosynthetic process"/>
    <property type="evidence" value="ECO:0007669"/>
    <property type="project" value="UniProtKB-UniRule"/>
</dbReference>
<dbReference type="Gene3D" id="3.20.20.70">
    <property type="entry name" value="Aldolase class I"/>
    <property type="match status" value="1"/>
</dbReference>
<evidence type="ECO:0000256" key="9">
    <source>
        <dbReference type="HAMAP-Rule" id="MF_00135"/>
    </source>
</evidence>
<evidence type="ECO:0000313" key="12">
    <source>
        <dbReference type="Proteomes" id="UP000294678"/>
    </source>
</evidence>
<dbReference type="GO" id="GO:0004640">
    <property type="term" value="F:phosphoribosylanthranilate isomerase activity"/>
    <property type="evidence" value="ECO:0007669"/>
    <property type="project" value="UniProtKB-UniRule"/>
</dbReference>
<organism evidence="11 12">
    <name type="scientific">Hypnocyclicus thermotrophus</name>
    <dbReference type="NCBI Taxonomy" id="1627895"/>
    <lineage>
        <taxon>Bacteria</taxon>
        <taxon>Fusobacteriati</taxon>
        <taxon>Fusobacteriota</taxon>
        <taxon>Fusobacteriia</taxon>
        <taxon>Fusobacteriales</taxon>
        <taxon>Fusobacteriaceae</taxon>
        <taxon>Hypnocyclicus</taxon>
    </lineage>
</organism>
<comment type="pathway">
    <text evidence="2 9">Amino-acid biosynthesis; L-tryptophan biosynthesis; L-tryptophan from chorismate: step 3/5.</text>
</comment>
<keyword evidence="6 9" id="KW-0822">Tryptophan biosynthesis</keyword>
<dbReference type="Proteomes" id="UP000294678">
    <property type="component" value="Unassembled WGS sequence"/>
</dbReference>
<evidence type="ECO:0000256" key="5">
    <source>
        <dbReference type="ARBA" id="ARBA00022605"/>
    </source>
</evidence>
<dbReference type="EC" id="5.3.1.24" evidence="3 9"/>
<evidence type="ECO:0000256" key="2">
    <source>
        <dbReference type="ARBA" id="ARBA00004664"/>
    </source>
</evidence>
<proteinExistence type="inferred from homology"/>
<protein>
    <recommendedName>
        <fullName evidence="4 9">N-(5'-phosphoribosyl)anthranilate isomerase</fullName>
        <shortName evidence="9">PRAI</shortName>
        <ecNumber evidence="3 9">5.3.1.24</ecNumber>
    </recommendedName>
</protein>
<evidence type="ECO:0000256" key="1">
    <source>
        <dbReference type="ARBA" id="ARBA00001164"/>
    </source>
</evidence>
<dbReference type="InterPro" id="IPR044643">
    <property type="entry name" value="TrpF_fam"/>
</dbReference>
<name>A0AA46DZK7_9FUSO</name>
<dbReference type="Pfam" id="PF00697">
    <property type="entry name" value="PRAI"/>
    <property type="match status" value="1"/>
</dbReference>
<evidence type="ECO:0000256" key="3">
    <source>
        <dbReference type="ARBA" id="ARBA00012572"/>
    </source>
</evidence>
<dbReference type="HAMAP" id="MF_00135">
    <property type="entry name" value="PRAI"/>
    <property type="match status" value="1"/>
</dbReference>
<reference evidence="11 12" key="1">
    <citation type="submission" date="2019-03" db="EMBL/GenBank/DDBJ databases">
        <title>Genomic Encyclopedia of Type Strains, Phase IV (KMG-IV): sequencing the most valuable type-strain genomes for metagenomic binning, comparative biology and taxonomic classification.</title>
        <authorList>
            <person name="Goeker M."/>
        </authorList>
    </citation>
    <scope>NUCLEOTIDE SEQUENCE [LARGE SCALE GENOMIC DNA]</scope>
    <source>
        <strain evidence="11 12">DSM 100055</strain>
    </source>
</reference>
<gene>
    <name evidence="9" type="primary">trpF</name>
    <name evidence="11" type="ORF">EV215_0559</name>
</gene>
<dbReference type="RefSeq" id="WP_134112462.1">
    <property type="nucleotide sequence ID" value="NZ_SOBG01000002.1"/>
</dbReference>
<sequence length="199" mass="22890">MKIKICGIRRKEDIDIINKYNPDYIGIIFYPKSKRYIKPNIIAPFLNNLNPNIKKVGVFVNETFDTVNEISNICNLDIIQLHGNEDIEYIKNIKKTVWKALSVKNKNIKKQMEIYKKYVEIILLDNGKGGTGKTFNWKYAKNLSENYKIALAGGININNVKEAIKIVNPSIIDISSGVEINSYKDEEKIKNIINLIRNI</sequence>
<evidence type="ECO:0000256" key="7">
    <source>
        <dbReference type="ARBA" id="ARBA00023141"/>
    </source>
</evidence>
<comment type="similarity">
    <text evidence="9">Belongs to the TrpF family.</text>
</comment>